<keyword evidence="1" id="KW-0812">Transmembrane</keyword>
<feature type="transmembrane region" description="Helical" evidence="1">
    <location>
        <begin position="42"/>
        <end position="64"/>
    </location>
</feature>
<keyword evidence="3" id="KW-0378">Hydrolase</keyword>
<evidence type="ECO:0000256" key="1">
    <source>
        <dbReference type="SAM" id="Phobius"/>
    </source>
</evidence>
<dbReference type="EMBL" id="JBHSED010000010">
    <property type="protein sequence ID" value="MFC4303184.1"/>
    <property type="molecule type" value="Genomic_DNA"/>
</dbReference>
<feature type="transmembrane region" description="Helical" evidence="1">
    <location>
        <begin position="88"/>
        <end position="113"/>
    </location>
</feature>
<evidence type="ECO:0000313" key="3">
    <source>
        <dbReference type="EMBL" id="MFC4303184.1"/>
    </source>
</evidence>
<dbReference type="RefSeq" id="WP_204605189.1">
    <property type="nucleotide sequence ID" value="NZ_JBHSED010000010.1"/>
</dbReference>
<accession>A0ABV8S6G4</accession>
<dbReference type="InterPro" id="IPR003675">
    <property type="entry name" value="Rce1/LyrA-like_dom"/>
</dbReference>
<dbReference type="Proteomes" id="UP001595755">
    <property type="component" value="Unassembled WGS sequence"/>
</dbReference>
<comment type="caution">
    <text evidence="3">The sequence shown here is derived from an EMBL/GenBank/DDBJ whole genome shotgun (WGS) entry which is preliminary data.</text>
</comment>
<keyword evidence="1" id="KW-1133">Transmembrane helix</keyword>
<protein>
    <submittedName>
        <fullName evidence="3">CPBP family intramembrane glutamic endopeptidase</fullName>
        <ecNumber evidence="3">3.4.-.-</ecNumber>
    </submittedName>
</protein>
<reference evidence="4" key="1">
    <citation type="journal article" date="2019" name="Int. J. Syst. Evol. Microbiol.">
        <title>The Global Catalogue of Microorganisms (GCM) 10K type strain sequencing project: providing services to taxonomists for standard genome sequencing and annotation.</title>
        <authorList>
            <consortium name="The Broad Institute Genomics Platform"/>
            <consortium name="The Broad Institute Genome Sequencing Center for Infectious Disease"/>
            <person name="Wu L."/>
            <person name="Ma J."/>
        </authorList>
    </citation>
    <scope>NUCLEOTIDE SEQUENCE [LARGE SCALE GENOMIC DNA]</scope>
    <source>
        <strain evidence="4">CGMCC 4.1641</strain>
    </source>
</reference>
<evidence type="ECO:0000313" key="4">
    <source>
        <dbReference type="Proteomes" id="UP001595755"/>
    </source>
</evidence>
<dbReference type="Pfam" id="PF02517">
    <property type="entry name" value="Rce1-like"/>
    <property type="match status" value="1"/>
</dbReference>
<evidence type="ECO:0000259" key="2">
    <source>
        <dbReference type="Pfam" id="PF02517"/>
    </source>
</evidence>
<dbReference type="EC" id="3.4.-.-" evidence="3"/>
<feature type="transmembrane region" description="Helical" evidence="1">
    <location>
        <begin position="228"/>
        <end position="244"/>
    </location>
</feature>
<keyword evidence="4" id="KW-1185">Reference proteome</keyword>
<keyword evidence="1" id="KW-0472">Membrane</keyword>
<dbReference type="GO" id="GO:0016787">
    <property type="term" value="F:hydrolase activity"/>
    <property type="evidence" value="ECO:0007669"/>
    <property type="project" value="UniProtKB-KW"/>
</dbReference>
<name>A0ABV8S6G4_9BACL</name>
<feature type="transmembrane region" description="Helical" evidence="1">
    <location>
        <begin position="171"/>
        <end position="190"/>
    </location>
</feature>
<feature type="transmembrane region" description="Helical" evidence="1">
    <location>
        <begin position="202"/>
        <end position="222"/>
    </location>
</feature>
<organism evidence="3 4">
    <name type="scientific">Cohnella boryungensis</name>
    <dbReference type="NCBI Taxonomy" id="768479"/>
    <lineage>
        <taxon>Bacteria</taxon>
        <taxon>Bacillati</taxon>
        <taxon>Bacillota</taxon>
        <taxon>Bacilli</taxon>
        <taxon>Bacillales</taxon>
        <taxon>Paenibacillaceae</taxon>
        <taxon>Cohnella</taxon>
    </lineage>
</organism>
<sequence>MVNAISIGIIVLLCLPGIEAMSRASAQLLAAKPDNRLSARSLYLLTFGQTLAIAAVCAAAGVYWGPRIGIRDSVIEGAARSTWQGEELLVQLGAGALAGVICAIGWMVVYYGFVRKKLDEETVWISEGLRARLGLWTRVTSGGIVEEVIFRWGLLTALAWGLSWLSLSDEASIRIALLVSGLLFGLAHLPGNLEEGCKPTPLFVWTAILGNFWVTLFCGYALLEYGLIAAMVVHILFHILWYPWDRRSYRTMSATRGGN</sequence>
<feature type="domain" description="CAAX prenyl protease 2/Lysostaphin resistance protein A-like" evidence="2">
    <location>
        <begin position="137"/>
        <end position="239"/>
    </location>
</feature>
<gene>
    <name evidence="3" type="ORF">ACFO1S_06940</name>
</gene>
<proteinExistence type="predicted"/>